<dbReference type="AlphaFoldDB" id="A0A1W0A387"/>
<sequence>MTPHGAGLGNASAGTLVGTGILFGIIHVLTGPDHLSALATLSAGSSWRSFALGVRWGLGHSIGLVIMALFFILLDGKLNLDELTIVTDVIVGLFMIALGGYGMYNGRKKYQEGQLEQIETKVSGNGKALTYEKCPDGDSGEESEIEIKEVHLEPIKSTESKEEEAQSSKTSPTVGDVDDELEELDLDAIEGSLQSQMEDQSLVNDRSSLPCVNNFV</sequence>
<protein>
    <recommendedName>
        <fullName evidence="5">Nickel/cobalt efflux system</fullName>
    </recommendedName>
</protein>
<dbReference type="PANTHER" id="PTHR33876">
    <property type="entry name" value="UNNAMED PRODUCT"/>
    <property type="match status" value="1"/>
</dbReference>
<organism evidence="3 4">
    <name type="scientific">Thraustotheca clavata</name>
    <dbReference type="NCBI Taxonomy" id="74557"/>
    <lineage>
        <taxon>Eukaryota</taxon>
        <taxon>Sar</taxon>
        <taxon>Stramenopiles</taxon>
        <taxon>Oomycota</taxon>
        <taxon>Saprolegniomycetes</taxon>
        <taxon>Saprolegniales</taxon>
        <taxon>Achlyaceae</taxon>
        <taxon>Thraustotheca</taxon>
    </lineage>
</organism>
<keyword evidence="2" id="KW-0812">Transmembrane</keyword>
<evidence type="ECO:0000256" key="2">
    <source>
        <dbReference type="SAM" id="Phobius"/>
    </source>
</evidence>
<reference evidence="3 4" key="1">
    <citation type="journal article" date="2014" name="Genome Biol. Evol.">
        <title>The secreted proteins of Achlya hypogyna and Thraustotheca clavata identify the ancestral oomycete secretome and reveal gene acquisitions by horizontal gene transfer.</title>
        <authorList>
            <person name="Misner I."/>
            <person name="Blouin N."/>
            <person name="Leonard G."/>
            <person name="Richards T.A."/>
            <person name="Lane C.E."/>
        </authorList>
    </citation>
    <scope>NUCLEOTIDE SEQUENCE [LARGE SCALE GENOMIC DNA]</scope>
    <source>
        <strain evidence="3 4">ATCC 34112</strain>
    </source>
</reference>
<dbReference type="Proteomes" id="UP000243217">
    <property type="component" value="Unassembled WGS sequence"/>
</dbReference>
<dbReference type="OrthoDB" id="669460at2759"/>
<dbReference type="InterPro" id="IPR052776">
    <property type="entry name" value="Chloro_ReproSupport/MetalTrans"/>
</dbReference>
<keyword evidence="4" id="KW-1185">Reference proteome</keyword>
<feature type="transmembrane region" description="Helical" evidence="2">
    <location>
        <begin position="6"/>
        <end position="29"/>
    </location>
</feature>
<keyword evidence="2" id="KW-1133">Transmembrane helix</keyword>
<comment type="caution">
    <text evidence="3">The sequence shown here is derived from an EMBL/GenBank/DDBJ whole genome shotgun (WGS) entry which is preliminary data.</text>
</comment>
<evidence type="ECO:0000313" key="4">
    <source>
        <dbReference type="Proteomes" id="UP000243217"/>
    </source>
</evidence>
<accession>A0A1W0A387</accession>
<evidence type="ECO:0000313" key="3">
    <source>
        <dbReference type="EMBL" id="OQS04727.1"/>
    </source>
</evidence>
<feature type="region of interest" description="Disordered" evidence="1">
    <location>
        <begin position="154"/>
        <end position="204"/>
    </location>
</feature>
<feature type="compositionally biased region" description="Acidic residues" evidence="1">
    <location>
        <begin position="176"/>
        <end position="188"/>
    </location>
</feature>
<keyword evidence="2" id="KW-0472">Membrane</keyword>
<proteinExistence type="predicted"/>
<dbReference type="EMBL" id="JNBS01000562">
    <property type="protein sequence ID" value="OQS04727.1"/>
    <property type="molecule type" value="Genomic_DNA"/>
</dbReference>
<dbReference type="STRING" id="74557.A0A1W0A387"/>
<feature type="compositionally biased region" description="Basic and acidic residues" evidence="1">
    <location>
        <begin position="154"/>
        <end position="166"/>
    </location>
</feature>
<name>A0A1W0A387_9STRA</name>
<feature type="transmembrane region" description="Helical" evidence="2">
    <location>
        <begin position="50"/>
        <end position="73"/>
    </location>
</feature>
<dbReference type="PANTHER" id="PTHR33876:SF4">
    <property type="entry name" value="CHLOROPLAST PROTEIN FOR GROWTH AND FERTILITY 2"/>
    <property type="match status" value="1"/>
</dbReference>
<gene>
    <name evidence="3" type="ORF">THRCLA_03054</name>
</gene>
<evidence type="ECO:0008006" key="5">
    <source>
        <dbReference type="Google" id="ProtNLM"/>
    </source>
</evidence>
<feature type="compositionally biased region" description="Polar residues" evidence="1">
    <location>
        <begin position="192"/>
        <end position="204"/>
    </location>
</feature>
<feature type="transmembrane region" description="Helical" evidence="2">
    <location>
        <begin position="85"/>
        <end position="104"/>
    </location>
</feature>
<evidence type="ECO:0000256" key="1">
    <source>
        <dbReference type="SAM" id="MobiDB-lite"/>
    </source>
</evidence>